<dbReference type="PANTHER" id="PTHR22803">
    <property type="entry name" value="MANNOSE, PHOSPHOLIPASE, LECTIN RECEPTOR RELATED"/>
    <property type="match status" value="1"/>
</dbReference>
<keyword evidence="4" id="KW-1185">Reference proteome</keyword>
<dbReference type="EMBL" id="CATQJA010002601">
    <property type="protein sequence ID" value="CAJ0572618.1"/>
    <property type="molecule type" value="Genomic_DNA"/>
</dbReference>
<accession>A0AA36CRC2</accession>
<feature type="non-terminal residue" evidence="3">
    <location>
        <position position="1"/>
    </location>
</feature>
<evidence type="ECO:0000313" key="3">
    <source>
        <dbReference type="EMBL" id="CAJ0572618.1"/>
    </source>
</evidence>
<comment type="caution">
    <text evidence="3">The sequence shown here is derived from an EMBL/GenBank/DDBJ whole genome shotgun (WGS) entry which is preliminary data.</text>
</comment>
<feature type="domain" description="C-type lectin" evidence="2">
    <location>
        <begin position="166"/>
        <end position="289"/>
    </location>
</feature>
<keyword evidence="1" id="KW-1015">Disulfide bond</keyword>
<evidence type="ECO:0000256" key="1">
    <source>
        <dbReference type="ARBA" id="ARBA00023157"/>
    </source>
</evidence>
<dbReference type="Gene3D" id="3.10.100.10">
    <property type="entry name" value="Mannose-Binding Protein A, subunit A"/>
    <property type="match status" value="3"/>
</dbReference>
<dbReference type="Proteomes" id="UP001177023">
    <property type="component" value="Unassembled WGS sequence"/>
</dbReference>
<dbReference type="AlphaFoldDB" id="A0AA36CRC2"/>
<evidence type="ECO:0000259" key="2">
    <source>
        <dbReference type="PROSITE" id="PS50041"/>
    </source>
</evidence>
<organism evidence="3 4">
    <name type="scientific">Mesorhabditis spiculigera</name>
    <dbReference type="NCBI Taxonomy" id="96644"/>
    <lineage>
        <taxon>Eukaryota</taxon>
        <taxon>Metazoa</taxon>
        <taxon>Ecdysozoa</taxon>
        <taxon>Nematoda</taxon>
        <taxon>Chromadorea</taxon>
        <taxon>Rhabditida</taxon>
        <taxon>Rhabditina</taxon>
        <taxon>Rhabditomorpha</taxon>
        <taxon>Rhabditoidea</taxon>
        <taxon>Rhabditidae</taxon>
        <taxon>Mesorhabditinae</taxon>
        <taxon>Mesorhabditis</taxon>
    </lineage>
</organism>
<proteinExistence type="predicted"/>
<evidence type="ECO:0000313" key="4">
    <source>
        <dbReference type="Proteomes" id="UP001177023"/>
    </source>
</evidence>
<dbReference type="InterPro" id="IPR018378">
    <property type="entry name" value="C-type_lectin_CS"/>
</dbReference>
<name>A0AA36CRC2_9BILA</name>
<dbReference type="SUPFAM" id="SSF56436">
    <property type="entry name" value="C-type lectin-like"/>
    <property type="match status" value="4"/>
</dbReference>
<sequence>MSAIIYPSNLSVVPAPPRDPTTVKTTVLPKAGCSTGRDLDGAGGNCYTCQKRGGSLGSIHSEAMNKKVQEWSVEELKGSMTKDKKYSTLLGASSILSVDYNYRWLDGTALNYTNWEYELLDNLERSELCLELTASGTWNDLPCGENARIVCEKSGPCATGWKAGSTKNLCYLAVNKDVPFAEADKYCKAKSATLPIVRNKDQNKDVIAVWNGTEESIWLNAKREKGMEKEFSWDDRTPVDYTNWVDLEPNDYEGANPKPKQENCIEMYLQEFKEKEGKGYVGQWNQLGCAGRTFDLALCKVPDGATAPPVGPSKGGPVTTAEPTLEVNVVLRLWSGIKPKLLHLIQEMTDPTRLLLSILAIGVSLVAGACPTGRSLDDGGVDCYQYLDNMNRTEFCLEMYTATHNGSHWAGKWQDLKCKEYAHVVCEKPKPCSEEPGRSWRAGAGTEKCYLAKWPAEAETQYQTDLTYAEADEYCKDANGLVATIHSEAETNAVLASVNKRVEEIWLAATRGTCKTGRALDDGGDCYTPCSGDWKAGEGTNKCYTSTFPAEPAVAQEPKPMAYAEADKICKDKSGRLPILHSEAESNAVLVF</sequence>
<dbReference type="SMART" id="SM00034">
    <property type="entry name" value="CLECT"/>
    <property type="match status" value="2"/>
</dbReference>
<dbReference type="Pfam" id="PF00059">
    <property type="entry name" value="Lectin_C"/>
    <property type="match status" value="3"/>
</dbReference>
<dbReference type="InterPro" id="IPR050111">
    <property type="entry name" value="C-type_lectin/snaclec_domain"/>
</dbReference>
<protein>
    <recommendedName>
        <fullName evidence="2">C-type lectin domain-containing protein</fullName>
    </recommendedName>
</protein>
<dbReference type="InterPro" id="IPR016187">
    <property type="entry name" value="CTDL_fold"/>
</dbReference>
<feature type="domain" description="C-type lectin" evidence="2">
    <location>
        <begin position="49"/>
        <end position="152"/>
    </location>
</feature>
<dbReference type="PROSITE" id="PS50041">
    <property type="entry name" value="C_TYPE_LECTIN_2"/>
    <property type="match status" value="2"/>
</dbReference>
<dbReference type="PROSITE" id="PS00615">
    <property type="entry name" value="C_TYPE_LECTIN_1"/>
    <property type="match status" value="1"/>
</dbReference>
<gene>
    <name evidence="3" type="ORF">MSPICULIGERA_LOCUS11002</name>
</gene>
<dbReference type="InterPro" id="IPR001304">
    <property type="entry name" value="C-type_lectin-like"/>
</dbReference>
<dbReference type="InterPro" id="IPR016186">
    <property type="entry name" value="C-type_lectin-like/link_sf"/>
</dbReference>
<dbReference type="CDD" id="cd00037">
    <property type="entry name" value="CLECT"/>
    <property type="match status" value="3"/>
</dbReference>
<reference evidence="3" key="1">
    <citation type="submission" date="2023-06" db="EMBL/GenBank/DDBJ databases">
        <authorList>
            <person name="Delattre M."/>
        </authorList>
    </citation>
    <scope>NUCLEOTIDE SEQUENCE</scope>
    <source>
        <strain evidence="3">AF72</strain>
    </source>
</reference>